<dbReference type="PANTHER" id="PTHR30151:SF0">
    <property type="entry name" value="ABC TRANSPORTER PERMEASE PROTEIN MJ0413-RELATED"/>
    <property type="match status" value="1"/>
</dbReference>
<feature type="transmembrane region" description="Helical" evidence="7">
    <location>
        <begin position="228"/>
        <end position="249"/>
    </location>
</feature>
<evidence type="ECO:0000256" key="5">
    <source>
        <dbReference type="ARBA" id="ARBA00022989"/>
    </source>
</evidence>
<dbReference type="Gene3D" id="1.10.3720.10">
    <property type="entry name" value="MetI-like"/>
    <property type="match status" value="1"/>
</dbReference>
<evidence type="ECO:0000313" key="9">
    <source>
        <dbReference type="EMBL" id="NYF78083.1"/>
    </source>
</evidence>
<gene>
    <name evidence="9" type="ORF">HDF17_000370</name>
</gene>
<evidence type="ECO:0000259" key="8">
    <source>
        <dbReference type="PROSITE" id="PS50928"/>
    </source>
</evidence>
<dbReference type="Proteomes" id="UP000589520">
    <property type="component" value="Unassembled WGS sequence"/>
</dbReference>
<feature type="transmembrane region" description="Helical" evidence="7">
    <location>
        <begin position="106"/>
        <end position="128"/>
    </location>
</feature>
<dbReference type="InterPro" id="IPR000515">
    <property type="entry name" value="MetI-like"/>
</dbReference>
<feature type="transmembrane region" description="Helical" evidence="7">
    <location>
        <begin position="261"/>
        <end position="280"/>
    </location>
</feature>
<keyword evidence="4 7" id="KW-0812">Transmembrane</keyword>
<comment type="similarity">
    <text evidence="7">Belongs to the binding-protein-dependent transport system permease family.</text>
</comment>
<evidence type="ECO:0000256" key="3">
    <source>
        <dbReference type="ARBA" id="ARBA00022475"/>
    </source>
</evidence>
<dbReference type="Pfam" id="PF00528">
    <property type="entry name" value="BPD_transp_1"/>
    <property type="match status" value="1"/>
</dbReference>
<organism evidence="9 10">
    <name type="scientific">Granulicella arctica</name>
    <dbReference type="NCBI Taxonomy" id="940613"/>
    <lineage>
        <taxon>Bacteria</taxon>
        <taxon>Pseudomonadati</taxon>
        <taxon>Acidobacteriota</taxon>
        <taxon>Terriglobia</taxon>
        <taxon>Terriglobales</taxon>
        <taxon>Acidobacteriaceae</taxon>
        <taxon>Granulicella</taxon>
    </lineage>
</organism>
<comment type="subcellular location">
    <subcellularLocation>
        <location evidence="1 7">Cell membrane</location>
        <topology evidence="1 7">Multi-pass membrane protein</topology>
    </subcellularLocation>
</comment>
<dbReference type="RefSeq" id="WP_218892038.1">
    <property type="nucleotide sequence ID" value="NZ_JACCCW010000001.1"/>
</dbReference>
<dbReference type="FunFam" id="1.10.3720.10:FF:000003">
    <property type="entry name" value="Aliphatic sulfonate ABC transporter permease"/>
    <property type="match status" value="1"/>
</dbReference>
<feature type="transmembrane region" description="Helical" evidence="7">
    <location>
        <begin position="140"/>
        <end position="159"/>
    </location>
</feature>
<protein>
    <submittedName>
        <fullName evidence="9">NitT/TauT family transport system permease protein</fullName>
    </submittedName>
</protein>
<evidence type="ECO:0000256" key="7">
    <source>
        <dbReference type="RuleBase" id="RU363032"/>
    </source>
</evidence>
<keyword evidence="2 7" id="KW-0813">Transport</keyword>
<keyword evidence="5 7" id="KW-1133">Transmembrane helix</keyword>
<evidence type="ECO:0000256" key="4">
    <source>
        <dbReference type="ARBA" id="ARBA00022692"/>
    </source>
</evidence>
<evidence type="ECO:0000313" key="10">
    <source>
        <dbReference type="Proteomes" id="UP000589520"/>
    </source>
</evidence>
<evidence type="ECO:0000256" key="1">
    <source>
        <dbReference type="ARBA" id="ARBA00004651"/>
    </source>
</evidence>
<name>A0A7Y9PDT5_9BACT</name>
<dbReference type="EMBL" id="JACCCW010000001">
    <property type="protein sequence ID" value="NYF78083.1"/>
    <property type="molecule type" value="Genomic_DNA"/>
</dbReference>
<accession>A0A7Y9PDT5</accession>
<keyword evidence="6 7" id="KW-0472">Membrane</keyword>
<dbReference type="PROSITE" id="PS50928">
    <property type="entry name" value="ABC_TM1"/>
    <property type="match status" value="1"/>
</dbReference>
<comment type="caution">
    <text evidence="9">The sequence shown here is derived from an EMBL/GenBank/DDBJ whole genome shotgun (WGS) entry which is preliminary data.</text>
</comment>
<sequence length="296" mass="32347">MSLFLTLICACGKARIAAHRQLSSGCTTHEAEKLALNEKRKTMISNVLVRLRPFLLIAVLIAIWQIAIARHPGQLLPGPWGVVGGIVDLMRHGLLLKYIVASLFRVTWGFGLAVVTAIPLGMVIGWYSRAEMALNPLIQILRPISPLAWIPITILWFGVGDLSAIFLIFLGSFFPLLLTAMNSVRGVPAVYVNAGRNFGLRPADLFVRILYPAAVPQLIIGLRITLGIAWLVVVAAEMIAVNSGLGFLIVDARNAGNRYDLVVAGMVIIGIIGLLLDMGIRSLERVKSFRWSYSED</sequence>
<feature type="transmembrane region" description="Helical" evidence="7">
    <location>
        <begin position="47"/>
        <end position="68"/>
    </location>
</feature>
<keyword evidence="3" id="KW-1003">Cell membrane</keyword>
<dbReference type="AlphaFoldDB" id="A0A7Y9PDT5"/>
<dbReference type="SUPFAM" id="SSF161098">
    <property type="entry name" value="MetI-like"/>
    <property type="match status" value="1"/>
</dbReference>
<reference evidence="9 10" key="1">
    <citation type="submission" date="2020-07" db="EMBL/GenBank/DDBJ databases">
        <title>Genomic Encyclopedia of Type Strains, Phase IV (KMG-V): Genome sequencing to study the core and pangenomes of soil and plant-associated prokaryotes.</title>
        <authorList>
            <person name="Whitman W."/>
        </authorList>
    </citation>
    <scope>NUCLEOTIDE SEQUENCE [LARGE SCALE GENOMIC DNA]</scope>
    <source>
        <strain evidence="9 10">X4EP2</strain>
    </source>
</reference>
<dbReference type="InterPro" id="IPR035906">
    <property type="entry name" value="MetI-like_sf"/>
</dbReference>
<proteinExistence type="inferred from homology"/>
<dbReference type="GO" id="GO:0005886">
    <property type="term" value="C:plasma membrane"/>
    <property type="evidence" value="ECO:0007669"/>
    <property type="project" value="UniProtKB-SubCell"/>
</dbReference>
<dbReference type="GO" id="GO:0042918">
    <property type="term" value="P:alkanesulfonate transmembrane transport"/>
    <property type="evidence" value="ECO:0007669"/>
    <property type="project" value="UniProtKB-ARBA"/>
</dbReference>
<feature type="transmembrane region" description="Helical" evidence="7">
    <location>
        <begin position="165"/>
        <end position="184"/>
    </location>
</feature>
<dbReference type="PANTHER" id="PTHR30151">
    <property type="entry name" value="ALKANE SULFONATE ABC TRANSPORTER-RELATED, MEMBRANE SUBUNIT"/>
    <property type="match status" value="1"/>
</dbReference>
<keyword evidence="10" id="KW-1185">Reference proteome</keyword>
<evidence type="ECO:0000256" key="6">
    <source>
        <dbReference type="ARBA" id="ARBA00023136"/>
    </source>
</evidence>
<evidence type="ECO:0000256" key="2">
    <source>
        <dbReference type="ARBA" id="ARBA00022448"/>
    </source>
</evidence>
<feature type="domain" description="ABC transmembrane type-1" evidence="8">
    <location>
        <begin position="99"/>
        <end position="280"/>
    </location>
</feature>